<dbReference type="Proteomes" id="UP000241462">
    <property type="component" value="Unassembled WGS sequence"/>
</dbReference>
<dbReference type="AlphaFoldDB" id="A0A2T3AKV3"/>
<evidence type="ECO:0000313" key="1">
    <source>
        <dbReference type="EMBL" id="PSS02314.1"/>
    </source>
</evidence>
<sequence>MHRGEAWHGVRTSDFNIHCCHRYSACFLVHHRLSSCLPNLDIPKSSPIFGSASHCHGILAAPPIASLLVDDEAAFSLLVSLFQRVPPSPGPASSHSFFSFLPPRFIAILHSSPPPTPLFRQYSSPEAHQSSLDTLSIVIYTPKACITHPQHFLRYLQDDAH</sequence>
<reference evidence="1 2" key="1">
    <citation type="journal article" date="2018" name="Mycol. Prog.">
        <title>Coniella lustricola, a new species from submerged detritus.</title>
        <authorList>
            <person name="Raudabaugh D.B."/>
            <person name="Iturriaga T."/>
            <person name="Carver A."/>
            <person name="Mondo S."/>
            <person name="Pangilinan J."/>
            <person name="Lipzen A."/>
            <person name="He G."/>
            <person name="Amirebrahimi M."/>
            <person name="Grigoriev I.V."/>
            <person name="Miller A.N."/>
        </authorList>
    </citation>
    <scope>NUCLEOTIDE SEQUENCE [LARGE SCALE GENOMIC DNA]</scope>
    <source>
        <strain evidence="1 2">B22-T-1</strain>
    </source>
</reference>
<proteinExistence type="predicted"/>
<protein>
    <submittedName>
        <fullName evidence="1">Uncharacterized protein</fullName>
    </submittedName>
</protein>
<dbReference type="EMBL" id="KZ678378">
    <property type="protein sequence ID" value="PSS02314.1"/>
    <property type="molecule type" value="Genomic_DNA"/>
</dbReference>
<dbReference type="InParanoid" id="A0A2T3AKV3"/>
<accession>A0A2T3AKV3</accession>
<gene>
    <name evidence="1" type="ORF">BD289DRAFT_422427</name>
</gene>
<evidence type="ECO:0000313" key="2">
    <source>
        <dbReference type="Proteomes" id="UP000241462"/>
    </source>
</evidence>
<keyword evidence="2" id="KW-1185">Reference proteome</keyword>
<name>A0A2T3AKV3_9PEZI</name>
<organism evidence="1 2">
    <name type="scientific">Coniella lustricola</name>
    <dbReference type="NCBI Taxonomy" id="2025994"/>
    <lineage>
        <taxon>Eukaryota</taxon>
        <taxon>Fungi</taxon>
        <taxon>Dikarya</taxon>
        <taxon>Ascomycota</taxon>
        <taxon>Pezizomycotina</taxon>
        <taxon>Sordariomycetes</taxon>
        <taxon>Sordariomycetidae</taxon>
        <taxon>Diaporthales</taxon>
        <taxon>Schizoparmaceae</taxon>
        <taxon>Coniella</taxon>
    </lineage>
</organism>